<evidence type="ECO:0000313" key="3">
    <source>
        <dbReference type="Proteomes" id="UP000628854"/>
    </source>
</evidence>
<gene>
    <name evidence="2" type="ORF">GCM10011503_01420</name>
</gene>
<evidence type="ECO:0008006" key="4">
    <source>
        <dbReference type="Google" id="ProtNLM"/>
    </source>
</evidence>
<dbReference type="Proteomes" id="UP000628854">
    <property type="component" value="Unassembled WGS sequence"/>
</dbReference>
<dbReference type="InterPro" id="IPR019056">
    <property type="entry name" value="Phage_TAC_6"/>
</dbReference>
<evidence type="ECO:0000313" key="2">
    <source>
        <dbReference type="EMBL" id="GGB56792.1"/>
    </source>
</evidence>
<protein>
    <recommendedName>
        <fullName evidence="4">Phage tail assembly chaperone</fullName>
    </recommendedName>
</protein>
<dbReference type="Pfam" id="PF09550">
    <property type="entry name" value="Phage_TAC_6"/>
    <property type="match status" value="1"/>
</dbReference>
<feature type="compositionally biased region" description="Basic and acidic residues" evidence="1">
    <location>
        <begin position="43"/>
        <end position="63"/>
    </location>
</feature>
<keyword evidence="3" id="KW-1185">Reference proteome</keyword>
<dbReference type="RefSeq" id="WP_158084632.1">
    <property type="nucleotide sequence ID" value="NZ_BMKF01000001.1"/>
</dbReference>
<dbReference type="EMBL" id="BMKF01000001">
    <property type="protein sequence ID" value="GGB56792.1"/>
    <property type="molecule type" value="Genomic_DNA"/>
</dbReference>
<feature type="region of interest" description="Disordered" evidence="1">
    <location>
        <begin position="40"/>
        <end position="63"/>
    </location>
</feature>
<accession>A0ABQ1J244</accession>
<proteinExistence type="predicted"/>
<sequence length="63" mass="7449">MLPWAEMMRGAAMIGLSPHTFWALSIREWHWLTSDRQIGLPRPDFDRLQNTYPDRKEGDHGRV</sequence>
<evidence type="ECO:0000256" key="1">
    <source>
        <dbReference type="SAM" id="MobiDB-lite"/>
    </source>
</evidence>
<comment type="caution">
    <text evidence="2">The sequence shown here is derived from an EMBL/GenBank/DDBJ whole genome shotgun (WGS) entry which is preliminary data.</text>
</comment>
<organism evidence="2 3">
    <name type="scientific">Henriciella pelagia</name>
    <dbReference type="NCBI Taxonomy" id="1977912"/>
    <lineage>
        <taxon>Bacteria</taxon>
        <taxon>Pseudomonadati</taxon>
        <taxon>Pseudomonadota</taxon>
        <taxon>Alphaproteobacteria</taxon>
        <taxon>Hyphomonadales</taxon>
        <taxon>Hyphomonadaceae</taxon>
        <taxon>Henriciella</taxon>
    </lineage>
</organism>
<name>A0ABQ1J244_9PROT</name>
<reference evidence="3" key="1">
    <citation type="journal article" date="2019" name="Int. J. Syst. Evol. Microbiol.">
        <title>The Global Catalogue of Microorganisms (GCM) 10K type strain sequencing project: providing services to taxonomists for standard genome sequencing and annotation.</title>
        <authorList>
            <consortium name="The Broad Institute Genomics Platform"/>
            <consortium name="The Broad Institute Genome Sequencing Center for Infectious Disease"/>
            <person name="Wu L."/>
            <person name="Ma J."/>
        </authorList>
    </citation>
    <scope>NUCLEOTIDE SEQUENCE [LARGE SCALE GENOMIC DNA]</scope>
    <source>
        <strain evidence="3">CGMCC 1.15928</strain>
    </source>
</reference>